<feature type="transmembrane region" description="Helical" evidence="1">
    <location>
        <begin position="68"/>
        <end position="88"/>
    </location>
</feature>
<accession>I7MI95</accession>
<dbReference type="EMBL" id="GG662464">
    <property type="protein sequence ID" value="EAS04005.2"/>
    <property type="molecule type" value="Genomic_DNA"/>
</dbReference>
<gene>
    <name evidence="2" type="ORF">TTHERM_00459420</name>
</gene>
<keyword evidence="3" id="KW-1185">Reference proteome</keyword>
<dbReference type="GeneID" id="7828387"/>
<evidence type="ECO:0000313" key="3">
    <source>
        <dbReference type="Proteomes" id="UP000009168"/>
    </source>
</evidence>
<dbReference type="RefSeq" id="XP_001024250.2">
    <property type="nucleotide sequence ID" value="XM_001024250.3"/>
</dbReference>
<evidence type="ECO:0000256" key="1">
    <source>
        <dbReference type="SAM" id="Phobius"/>
    </source>
</evidence>
<name>I7MI95_TETTS</name>
<dbReference type="Proteomes" id="UP000009168">
    <property type="component" value="Unassembled WGS sequence"/>
</dbReference>
<keyword evidence="1" id="KW-1133">Transmembrane helix</keyword>
<feature type="transmembrane region" description="Helical" evidence="1">
    <location>
        <begin position="108"/>
        <end position="128"/>
    </location>
</feature>
<dbReference type="eggNOG" id="ENOG502T0Q3">
    <property type="taxonomic scope" value="Eukaryota"/>
</dbReference>
<dbReference type="AlphaFoldDB" id="I7MI95"/>
<reference evidence="3" key="1">
    <citation type="journal article" date="2006" name="PLoS Biol.">
        <title>Macronuclear genome sequence of the ciliate Tetrahymena thermophila, a model eukaryote.</title>
        <authorList>
            <person name="Eisen J.A."/>
            <person name="Coyne R.S."/>
            <person name="Wu M."/>
            <person name="Wu D."/>
            <person name="Thiagarajan M."/>
            <person name="Wortman J.R."/>
            <person name="Badger J.H."/>
            <person name="Ren Q."/>
            <person name="Amedeo P."/>
            <person name="Jones K.M."/>
            <person name="Tallon L.J."/>
            <person name="Delcher A.L."/>
            <person name="Salzberg S.L."/>
            <person name="Silva J.C."/>
            <person name="Haas B.J."/>
            <person name="Majoros W.H."/>
            <person name="Farzad M."/>
            <person name="Carlton J.M."/>
            <person name="Smith R.K. Jr."/>
            <person name="Garg J."/>
            <person name="Pearlman R.E."/>
            <person name="Karrer K.M."/>
            <person name="Sun L."/>
            <person name="Manning G."/>
            <person name="Elde N.C."/>
            <person name="Turkewitz A.P."/>
            <person name="Asai D.J."/>
            <person name="Wilkes D.E."/>
            <person name="Wang Y."/>
            <person name="Cai H."/>
            <person name="Collins K."/>
            <person name="Stewart B.A."/>
            <person name="Lee S.R."/>
            <person name="Wilamowska K."/>
            <person name="Weinberg Z."/>
            <person name="Ruzzo W.L."/>
            <person name="Wloga D."/>
            <person name="Gaertig J."/>
            <person name="Frankel J."/>
            <person name="Tsao C.-C."/>
            <person name="Gorovsky M.A."/>
            <person name="Keeling P.J."/>
            <person name="Waller R.F."/>
            <person name="Patron N.J."/>
            <person name="Cherry J.M."/>
            <person name="Stover N.A."/>
            <person name="Krieger C.J."/>
            <person name="del Toro C."/>
            <person name="Ryder H.F."/>
            <person name="Williamson S.C."/>
            <person name="Barbeau R.A."/>
            <person name="Hamilton E.P."/>
            <person name="Orias E."/>
        </authorList>
    </citation>
    <scope>NUCLEOTIDE SEQUENCE [LARGE SCALE GENOMIC DNA]</scope>
    <source>
        <strain evidence="3">SB210</strain>
    </source>
</reference>
<dbReference type="KEGG" id="tet:TTHERM_00459420"/>
<organism evidence="2 3">
    <name type="scientific">Tetrahymena thermophila (strain SB210)</name>
    <dbReference type="NCBI Taxonomy" id="312017"/>
    <lineage>
        <taxon>Eukaryota</taxon>
        <taxon>Sar</taxon>
        <taxon>Alveolata</taxon>
        <taxon>Ciliophora</taxon>
        <taxon>Intramacronucleata</taxon>
        <taxon>Oligohymenophorea</taxon>
        <taxon>Hymenostomatida</taxon>
        <taxon>Tetrahymenina</taxon>
        <taxon>Tetrahymenidae</taxon>
        <taxon>Tetrahymena</taxon>
    </lineage>
</organism>
<keyword evidence="1 2" id="KW-0812">Transmembrane</keyword>
<evidence type="ECO:0000313" key="2">
    <source>
        <dbReference type="EMBL" id="EAS04005.2"/>
    </source>
</evidence>
<proteinExistence type="predicted"/>
<protein>
    <submittedName>
        <fullName evidence="2">Transmembrane protein, putative</fullName>
    </submittedName>
</protein>
<dbReference type="InParanoid" id="I7MI95"/>
<keyword evidence="1" id="KW-0472">Membrane</keyword>
<sequence length="163" mass="19144">MIIFQLKILAQVLIFHSNIFFYSLEVDCIQNKNKIKKYKKLKINQSNTFRYKYYNSQSIQNIQNKMVCLDYCMGVSLLGVVFLFYWGILTATGSELMYLQPKNKGDGAISLFFAAFVYALIFGICYYFKYYAKEGNDDVSRYIQRAQIKQEKQEGTELKNLNE</sequence>